<dbReference type="SUPFAM" id="SSF48403">
    <property type="entry name" value="Ankyrin repeat"/>
    <property type="match status" value="2"/>
</dbReference>
<sequence length="1429" mass="162787">MILTKILKKIILIKKGSQNTDTQNMSAEIRIHVQLRDKLHQEKAKRRLERLLTRVQQENGSNAADYIARIFSKDQSGERDHAYAASSSQVDTTIYSHLKPRMSHENKALYQKILPLCQLAYLEERKGIAKEHAWKLSCIFDNEKAVYQYLINFPKGNKVKHLVYDACRFDIPPMEQSHFAMWKKMAQMNANMLNPRFRTLLAHAVAIKRISSLGSPARIERQHIKDKEKELAKVSRMYRSLVQTPVQNPTLADKVTRTGRVNSLRQEQSRLYLQLAALARGISLDQASLLVLQAFYEEHELQNQSAQQFMIDHGINVKSIALFNSLDRNNDDKAIPAITLKGSDVGYPGKYLTKLNTSNVREAALAVCLGKMTYCCQSLDSKAIDCVIHGIKSPNGAFYVLFEGDENHPDLSDPVLAQAWVWRSTQGDLCLDSIEAIPRVSSSLVATMYRYLGLLLCEDKGINRVNTGESSGITDRVSLSTYPAVTLKPVDYQGYRSSERQRFLYEKSMPYLYYNHNKTDKFQHIVEHRIRALFSHQFSLTEPLMNNELLKKTIAFFIYSGQDKPWHFPFDLLQDLAGKRSGEFEQLLAVNRAYYNFLNENLWAVSLNEVLEWDKKGAYIGSLNEKGLSPLHLVKMMRELKQVIYNFLNENQQSAPYSSARPRDASLFLTKENDSFFKKLIQFVLENQPWDESVALIRMVSGILSVDENITERHLAIFNLFSKRSTFHLVRPMLGSGVTPLHLVAPKPDLLSAFLKRIPKSQRLEAISFRNHYGFSVLHLAIAYPESLKVILKSLAANQILDVIRMSDFSGRMTLHLATAHRESLRILLESIQHNETLDAIRLPDRHGNTLLHDAAAYPDTLNDLLELYPQAQKRNAVRYANHEGNTVLHQATVHSESLRILLNLYPEQERLEALSVKNSSGASVLNLAGKKRGLIRTIIELLPEDQRLDAIILAGISNNIQASETPFCLESPERTTGSEDERQYDDEDENSTFDSVKEEETLLHQCTTPDALSAFLNGLTETQKIDAICQFDESGYTILHRFAMKPDLLRILLAVLPESQRLKAVNTVNHYGTTVLHLATEDRESLNMVLELYSEDQKRDAVLKVNEYGRSVLDYSVQTYESLRIILELFPQAQRLEIARQVDPHGQTLLHQVATHSKSLRYVLDLYPHEQRVEAVCQVNDWGKRVLDYAASSRKSLRIVLELVPQEQRVEVVCQENSDGHSLLDDLLYNTKSMAAIFDLLSEAQWLDAIFQKDNGGSMLSKFTQRNPKLLRTLWEKIPEDQRFGIMRTSSPFGCSLLHEAASNPELAFILFELISVEQRLEAIREVYDRRVTLFMQELNPESLNIILELIPESERLDALLSVSVSDTGLLFLSKSHQDILASVRDLIPELRLSRQALSSTSTNPYAFFSAEVASTSDESNRHMPCLV</sequence>
<evidence type="ECO:0000313" key="7">
    <source>
        <dbReference type="Proteomes" id="UP000254040"/>
    </source>
</evidence>
<proteinExistence type="predicted"/>
<feature type="region of interest" description="Disordered" evidence="3">
    <location>
        <begin position="970"/>
        <end position="996"/>
    </location>
</feature>
<accession>A0A378K7N7</accession>
<evidence type="ECO:0008006" key="8">
    <source>
        <dbReference type="Google" id="ProtNLM"/>
    </source>
</evidence>
<dbReference type="PANTHER" id="PTHR24186:SF38">
    <property type="entry name" value="ANKYRIN REPEAT FAMILY PROTEIN"/>
    <property type="match status" value="1"/>
</dbReference>
<evidence type="ECO:0000256" key="3">
    <source>
        <dbReference type="SAM" id="MobiDB-lite"/>
    </source>
</evidence>
<feature type="compositionally biased region" description="Acidic residues" evidence="3">
    <location>
        <begin position="983"/>
        <end position="992"/>
    </location>
</feature>
<reference evidence="5 7" key="2">
    <citation type="submission" date="2018-06" db="EMBL/GenBank/DDBJ databases">
        <authorList>
            <consortium name="Pathogen Informatics"/>
            <person name="Doyle S."/>
        </authorList>
    </citation>
    <scope>NUCLEOTIDE SEQUENCE [LARGE SCALE GENOMIC DNA]</scope>
    <source>
        <strain evidence="5 7">NCTC12239</strain>
    </source>
</reference>
<feature type="compositionally biased region" description="Basic and acidic residues" evidence="3">
    <location>
        <begin position="972"/>
        <end position="982"/>
    </location>
</feature>
<evidence type="ECO:0000313" key="6">
    <source>
        <dbReference type="Proteomes" id="UP000054985"/>
    </source>
</evidence>
<gene>
    <name evidence="4" type="ORF">Lmor_1437</name>
    <name evidence="5" type="ORF">NCTC12239_02804</name>
</gene>
<evidence type="ECO:0000313" key="4">
    <source>
        <dbReference type="EMBL" id="KTD34904.1"/>
    </source>
</evidence>
<dbReference type="RefSeq" id="WP_028383313.1">
    <property type="nucleotide sequence ID" value="NZ_CAAAJG010000010.1"/>
</dbReference>
<dbReference type="EMBL" id="LNYN01000019">
    <property type="protein sequence ID" value="KTD34904.1"/>
    <property type="molecule type" value="Genomic_DNA"/>
</dbReference>
<organism evidence="5 7">
    <name type="scientific">Legionella moravica</name>
    <dbReference type="NCBI Taxonomy" id="39962"/>
    <lineage>
        <taxon>Bacteria</taxon>
        <taxon>Pseudomonadati</taxon>
        <taxon>Pseudomonadota</taxon>
        <taxon>Gammaproteobacteria</taxon>
        <taxon>Legionellales</taxon>
        <taxon>Legionellaceae</taxon>
        <taxon>Legionella</taxon>
    </lineage>
</organism>
<dbReference type="InterPro" id="IPR036770">
    <property type="entry name" value="Ankyrin_rpt-contain_sf"/>
</dbReference>
<dbReference type="STRING" id="39962.Lmor_1437"/>
<dbReference type="Gene3D" id="1.25.40.20">
    <property type="entry name" value="Ankyrin repeat-containing domain"/>
    <property type="match status" value="2"/>
</dbReference>
<reference evidence="4 6" key="1">
    <citation type="submission" date="2015-11" db="EMBL/GenBank/DDBJ databases">
        <title>Genomic analysis of 38 Legionella species identifies large and diverse effector repertoires.</title>
        <authorList>
            <person name="Burstein D."/>
            <person name="Amaro F."/>
            <person name="Zusman T."/>
            <person name="Lifshitz Z."/>
            <person name="Cohen O."/>
            <person name="Gilbert J.A."/>
            <person name="Pupko T."/>
            <person name="Shuman H.A."/>
            <person name="Segal G."/>
        </authorList>
    </citation>
    <scope>NUCLEOTIDE SEQUENCE [LARGE SCALE GENOMIC DNA]</scope>
    <source>
        <strain evidence="4 6">ATCC 43877</strain>
    </source>
</reference>
<dbReference type="EMBL" id="UGOG01000001">
    <property type="protein sequence ID" value="STX63851.1"/>
    <property type="molecule type" value="Genomic_DNA"/>
</dbReference>
<dbReference type="OrthoDB" id="5654093at2"/>
<evidence type="ECO:0000256" key="1">
    <source>
        <dbReference type="ARBA" id="ARBA00022737"/>
    </source>
</evidence>
<keyword evidence="2" id="KW-0040">ANK repeat</keyword>
<dbReference type="PANTHER" id="PTHR24186">
    <property type="entry name" value="PROTEIN PHOSPHATASE 1 REGULATORY SUBUNIT"/>
    <property type="match status" value="1"/>
</dbReference>
<dbReference type="Proteomes" id="UP000054985">
    <property type="component" value="Unassembled WGS sequence"/>
</dbReference>
<dbReference type="Proteomes" id="UP000254040">
    <property type="component" value="Unassembled WGS sequence"/>
</dbReference>
<name>A0A378K7N7_9GAMM</name>
<evidence type="ECO:0000313" key="5">
    <source>
        <dbReference type="EMBL" id="STX63851.1"/>
    </source>
</evidence>
<protein>
    <recommendedName>
        <fullName evidence="8">Ankyrin repeats (3 copies)</fullName>
    </recommendedName>
</protein>
<dbReference type="GO" id="GO:0005886">
    <property type="term" value="C:plasma membrane"/>
    <property type="evidence" value="ECO:0007669"/>
    <property type="project" value="TreeGrafter"/>
</dbReference>
<keyword evidence="1" id="KW-0677">Repeat</keyword>
<keyword evidence="6" id="KW-1185">Reference proteome</keyword>
<evidence type="ECO:0000256" key="2">
    <source>
        <dbReference type="ARBA" id="ARBA00023043"/>
    </source>
</evidence>